<evidence type="ECO:0000313" key="9">
    <source>
        <dbReference type="Proteomes" id="UP001325479"/>
    </source>
</evidence>
<evidence type="ECO:0000256" key="2">
    <source>
        <dbReference type="ARBA" id="ARBA00022692"/>
    </source>
</evidence>
<feature type="transmembrane region" description="Helical" evidence="6">
    <location>
        <begin position="65"/>
        <end position="87"/>
    </location>
</feature>
<evidence type="ECO:0000259" key="7">
    <source>
        <dbReference type="Pfam" id="PF04138"/>
    </source>
</evidence>
<evidence type="ECO:0000256" key="6">
    <source>
        <dbReference type="SAM" id="Phobius"/>
    </source>
</evidence>
<feature type="transmembrane region" description="Helical" evidence="6">
    <location>
        <begin position="99"/>
        <end position="117"/>
    </location>
</feature>
<feature type="domain" description="GtrA/DPMS transmembrane" evidence="7">
    <location>
        <begin position="37"/>
        <end position="147"/>
    </location>
</feature>
<keyword evidence="3 6" id="KW-1133">Transmembrane helix</keyword>
<sequence>MQASNTSDNDMADGTPAGASAASDREPAVKTVYQLIRFLVVGGLNTVFGYSLFAVFTFIGLTYPVAIGLATIGGVLFNFQSVGRLVFDGAPRSRFWRFVGVYCVIYLVNLGGVRLLLSLGANVYVANAITLVPLSLLAFILNRRFVFNLP</sequence>
<evidence type="ECO:0000256" key="5">
    <source>
        <dbReference type="SAM" id="MobiDB-lite"/>
    </source>
</evidence>
<dbReference type="InterPro" id="IPR007267">
    <property type="entry name" value="GtrA_DPMS_TM"/>
</dbReference>
<evidence type="ECO:0000256" key="3">
    <source>
        <dbReference type="ARBA" id="ARBA00022989"/>
    </source>
</evidence>
<dbReference type="EMBL" id="CP139965">
    <property type="protein sequence ID" value="WQD76890.1"/>
    <property type="molecule type" value="Genomic_DNA"/>
</dbReference>
<reference evidence="8 9" key="1">
    <citation type="submission" date="2023-12" db="EMBL/GenBank/DDBJ databases">
        <title>Genome sequencing and assembly of bacterial species from a model synthetic community.</title>
        <authorList>
            <person name="Hogle S.L."/>
        </authorList>
    </citation>
    <scope>NUCLEOTIDE SEQUENCE [LARGE SCALE GENOMIC DNA]</scope>
    <source>
        <strain evidence="8 9">HAMBI 2494</strain>
    </source>
</reference>
<evidence type="ECO:0000313" key="8">
    <source>
        <dbReference type="EMBL" id="WQD76890.1"/>
    </source>
</evidence>
<accession>A0ABZ0WHN8</accession>
<feature type="region of interest" description="Disordered" evidence="5">
    <location>
        <begin position="1"/>
        <end position="23"/>
    </location>
</feature>
<keyword evidence="2 6" id="KW-0812">Transmembrane</keyword>
<evidence type="ECO:0000256" key="4">
    <source>
        <dbReference type="ARBA" id="ARBA00023136"/>
    </source>
</evidence>
<keyword evidence="4 6" id="KW-0472">Membrane</keyword>
<gene>
    <name evidence="8" type="ORF">U0042_22850</name>
</gene>
<evidence type="ECO:0000256" key="1">
    <source>
        <dbReference type="ARBA" id="ARBA00004141"/>
    </source>
</evidence>
<organism evidence="8 9">
    <name type="scientific">Paraburkholderia kururiensis</name>
    <dbReference type="NCBI Taxonomy" id="984307"/>
    <lineage>
        <taxon>Bacteria</taxon>
        <taxon>Pseudomonadati</taxon>
        <taxon>Pseudomonadota</taxon>
        <taxon>Betaproteobacteria</taxon>
        <taxon>Burkholderiales</taxon>
        <taxon>Burkholderiaceae</taxon>
        <taxon>Paraburkholderia</taxon>
    </lineage>
</organism>
<feature type="transmembrane region" description="Helical" evidence="6">
    <location>
        <begin position="35"/>
        <end position="59"/>
    </location>
</feature>
<keyword evidence="9" id="KW-1185">Reference proteome</keyword>
<dbReference type="Pfam" id="PF04138">
    <property type="entry name" value="GtrA_DPMS_TM"/>
    <property type="match status" value="1"/>
</dbReference>
<proteinExistence type="predicted"/>
<name>A0ABZ0WHN8_9BURK</name>
<comment type="subcellular location">
    <subcellularLocation>
        <location evidence="1">Membrane</location>
        <topology evidence="1">Multi-pass membrane protein</topology>
    </subcellularLocation>
</comment>
<dbReference type="RefSeq" id="WP_232833209.1">
    <property type="nucleotide sequence ID" value="NZ_CP139965.1"/>
</dbReference>
<dbReference type="Proteomes" id="UP001325479">
    <property type="component" value="Chromosome"/>
</dbReference>
<protein>
    <submittedName>
        <fullName evidence="8">GtrA family protein</fullName>
    </submittedName>
</protein>
<feature type="transmembrane region" description="Helical" evidence="6">
    <location>
        <begin position="123"/>
        <end position="141"/>
    </location>
</feature>